<dbReference type="GO" id="GO:0006310">
    <property type="term" value="P:DNA recombination"/>
    <property type="evidence" value="ECO:0007669"/>
    <property type="project" value="UniProtKB-KW"/>
</dbReference>
<dbReference type="GO" id="GO:0015074">
    <property type="term" value="P:DNA integration"/>
    <property type="evidence" value="ECO:0007669"/>
    <property type="project" value="InterPro"/>
</dbReference>
<organism evidence="5 6">
    <name type="scientific">Pelatocladus maniniholoensis HA4357-MV3</name>
    <dbReference type="NCBI Taxonomy" id="1117104"/>
    <lineage>
        <taxon>Bacteria</taxon>
        <taxon>Bacillati</taxon>
        <taxon>Cyanobacteriota</taxon>
        <taxon>Cyanophyceae</taxon>
        <taxon>Nostocales</taxon>
        <taxon>Nostocaceae</taxon>
        <taxon>Pelatocladus</taxon>
    </lineage>
</organism>
<evidence type="ECO:0000313" key="5">
    <source>
        <dbReference type="EMBL" id="MBW4435365.1"/>
    </source>
</evidence>
<keyword evidence="3" id="KW-0233">DNA recombination</keyword>
<feature type="domain" description="Tyr recombinase" evidence="4">
    <location>
        <begin position="7"/>
        <end position="186"/>
    </location>
</feature>
<dbReference type="Gene3D" id="1.10.443.10">
    <property type="entry name" value="Intergrase catalytic core"/>
    <property type="match status" value="1"/>
</dbReference>
<proteinExistence type="inferred from homology"/>
<dbReference type="AlphaFoldDB" id="A0A9E3HFB3"/>
<comment type="similarity">
    <text evidence="1">Belongs to the 'phage' integrase family.</text>
</comment>
<evidence type="ECO:0000256" key="2">
    <source>
        <dbReference type="ARBA" id="ARBA00023125"/>
    </source>
</evidence>
<dbReference type="PROSITE" id="PS51898">
    <property type="entry name" value="TYR_RECOMBINASE"/>
    <property type="match status" value="1"/>
</dbReference>
<evidence type="ECO:0000313" key="6">
    <source>
        <dbReference type="Proteomes" id="UP000813215"/>
    </source>
</evidence>
<protein>
    <submittedName>
        <fullName evidence="5">Site-specific integrase</fullName>
    </submittedName>
</protein>
<dbReference type="PANTHER" id="PTHR30349">
    <property type="entry name" value="PHAGE INTEGRASE-RELATED"/>
    <property type="match status" value="1"/>
</dbReference>
<gene>
    <name evidence="5" type="ORF">KME28_27565</name>
</gene>
<evidence type="ECO:0000256" key="1">
    <source>
        <dbReference type="ARBA" id="ARBA00008857"/>
    </source>
</evidence>
<comment type="caution">
    <text evidence="5">The sequence shown here is derived from an EMBL/GenBank/DDBJ whole genome shotgun (WGS) entry which is preliminary data.</text>
</comment>
<reference evidence="5" key="2">
    <citation type="journal article" date="2022" name="Microbiol. Resour. Announc.">
        <title>Metagenome Sequencing to Explore Phylogenomics of Terrestrial Cyanobacteria.</title>
        <authorList>
            <person name="Ward R.D."/>
            <person name="Stajich J.E."/>
            <person name="Johansen J.R."/>
            <person name="Huntemann M."/>
            <person name="Clum A."/>
            <person name="Foster B."/>
            <person name="Foster B."/>
            <person name="Roux S."/>
            <person name="Palaniappan K."/>
            <person name="Varghese N."/>
            <person name="Mukherjee S."/>
            <person name="Reddy T.B.K."/>
            <person name="Daum C."/>
            <person name="Copeland A."/>
            <person name="Chen I.A."/>
            <person name="Ivanova N.N."/>
            <person name="Kyrpides N.C."/>
            <person name="Shapiro N."/>
            <person name="Eloe-Fadrosh E.A."/>
            <person name="Pietrasiak N."/>
        </authorList>
    </citation>
    <scope>NUCLEOTIDE SEQUENCE</scope>
    <source>
        <strain evidence="5">HA4357-MV3</strain>
    </source>
</reference>
<dbReference type="InterPro" id="IPR011010">
    <property type="entry name" value="DNA_brk_join_enz"/>
</dbReference>
<sequence length="219" mass="24861">MKINRHGKAKILTQEEIQLLFNEGFQSDRDRALFGVCLYTACRINEACTLNTLDVYDKKMRVRGEIIFRRNNTKGKLAARAVPVIEELRGLLVKYQPDSRDGFLFPGRHGRGHINPESASRILRETCEMLGFEGVSTHSFRRTALTQMSNAGIPLRIIQEVSGHRNLEELQKYLEVRPEQVKGAVSSLSMLGHVGNDYVRKSSFVDVDSIPDTERVSRD</sequence>
<accession>A0A9E3HFB3</accession>
<dbReference type="Proteomes" id="UP000813215">
    <property type="component" value="Unassembled WGS sequence"/>
</dbReference>
<dbReference type="PANTHER" id="PTHR30349:SF41">
    <property type="entry name" value="INTEGRASE_RECOMBINASE PROTEIN MJ0367-RELATED"/>
    <property type="match status" value="1"/>
</dbReference>
<dbReference type="InterPro" id="IPR050090">
    <property type="entry name" value="Tyrosine_recombinase_XerCD"/>
</dbReference>
<dbReference type="CDD" id="cd00796">
    <property type="entry name" value="INT_Rci_Hp1_C"/>
    <property type="match status" value="1"/>
</dbReference>
<keyword evidence="2" id="KW-0238">DNA-binding</keyword>
<dbReference type="Pfam" id="PF00589">
    <property type="entry name" value="Phage_integrase"/>
    <property type="match status" value="1"/>
</dbReference>
<dbReference type="InterPro" id="IPR013762">
    <property type="entry name" value="Integrase-like_cat_sf"/>
</dbReference>
<dbReference type="EMBL" id="JAHHHW010000164">
    <property type="protein sequence ID" value="MBW4435365.1"/>
    <property type="molecule type" value="Genomic_DNA"/>
</dbReference>
<dbReference type="InterPro" id="IPR002104">
    <property type="entry name" value="Integrase_catalytic"/>
</dbReference>
<dbReference type="GO" id="GO:0003677">
    <property type="term" value="F:DNA binding"/>
    <property type="evidence" value="ECO:0007669"/>
    <property type="project" value="UniProtKB-KW"/>
</dbReference>
<evidence type="ECO:0000259" key="4">
    <source>
        <dbReference type="PROSITE" id="PS51898"/>
    </source>
</evidence>
<reference evidence="5" key="1">
    <citation type="submission" date="2021-05" db="EMBL/GenBank/DDBJ databases">
        <authorList>
            <person name="Pietrasiak N."/>
            <person name="Ward R."/>
            <person name="Stajich J.E."/>
            <person name="Kurbessoian T."/>
        </authorList>
    </citation>
    <scope>NUCLEOTIDE SEQUENCE</scope>
    <source>
        <strain evidence="5">HA4357-MV3</strain>
    </source>
</reference>
<name>A0A9E3HFB3_9NOST</name>
<dbReference type="SUPFAM" id="SSF56349">
    <property type="entry name" value="DNA breaking-rejoining enzymes"/>
    <property type="match status" value="1"/>
</dbReference>
<evidence type="ECO:0000256" key="3">
    <source>
        <dbReference type="ARBA" id="ARBA00023172"/>
    </source>
</evidence>